<evidence type="ECO:0000313" key="2">
    <source>
        <dbReference type="Proteomes" id="UP000631576"/>
    </source>
</evidence>
<dbReference type="RefSeq" id="WP_186865435.1">
    <property type="nucleotide sequence ID" value="NZ_JACOPE010000001.1"/>
</dbReference>
<organism evidence="1 2">
    <name type="scientific">Ruminococcus hominis</name>
    <dbReference type="NCBI Taxonomy" id="2763065"/>
    <lineage>
        <taxon>Bacteria</taxon>
        <taxon>Bacillati</taxon>
        <taxon>Bacillota</taxon>
        <taxon>Clostridia</taxon>
        <taxon>Eubacteriales</taxon>
        <taxon>Oscillospiraceae</taxon>
        <taxon>Ruminococcus</taxon>
    </lineage>
</organism>
<dbReference type="Proteomes" id="UP000631576">
    <property type="component" value="Unassembled WGS sequence"/>
</dbReference>
<keyword evidence="2" id="KW-1185">Reference proteome</keyword>
<reference evidence="1 2" key="1">
    <citation type="submission" date="2020-08" db="EMBL/GenBank/DDBJ databases">
        <title>Genome public.</title>
        <authorList>
            <person name="Liu C."/>
            <person name="Sun Q."/>
        </authorList>
    </citation>
    <scope>NUCLEOTIDE SEQUENCE [LARGE SCALE GENOMIC DNA]</scope>
    <source>
        <strain evidence="1 2">NSJ-13</strain>
    </source>
</reference>
<comment type="caution">
    <text evidence="1">The sequence shown here is derived from an EMBL/GenBank/DDBJ whole genome shotgun (WGS) entry which is preliminary data.</text>
</comment>
<gene>
    <name evidence="1" type="ORF">H8S40_13865</name>
</gene>
<proteinExistence type="predicted"/>
<name>A0ABR7GAZ6_9FIRM</name>
<accession>A0ABR7GAZ6</accession>
<sequence>MGKEIEKSGFQKVLSEIDEAVKPYNFADGVLPGILIYDDTPSCGTYQLGIVDCSEESRKNDNNVEPVFTIHVNGCEQPGENMFGDSQGVMKESDIPTFFIELGTTIRGTGKTFDTWVKDTPEGLRKILDQYLK</sequence>
<evidence type="ECO:0000313" key="1">
    <source>
        <dbReference type="EMBL" id="MBC5684604.1"/>
    </source>
</evidence>
<dbReference type="EMBL" id="JACOPE010000001">
    <property type="protein sequence ID" value="MBC5684604.1"/>
    <property type="molecule type" value="Genomic_DNA"/>
</dbReference>
<protein>
    <submittedName>
        <fullName evidence="1">Uncharacterized protein</fullName>
    </submittedName>
</protein>